<dbReference type="Pfam" id="PF25792">
    <property type="entry name" value="BREX_BrxC_helical"/>
    <property type="match status" value="1"/>
</dbReference>
<sequence>MQIKDIFEKDISRPINGVVKADQLDEAIVWQELDEYVVTRELDRHLRKFIAAYLTAIDNAHDPVITSRIGVWVSGFFGSGKSHFIKVLSYLLGNLNTVNPETRTAKKAVDFFNDKISDPMLLGDLKRVAGIDTDIILFNIDSKADSSDGRSAVLSTFWRVFNESQGFSSESLQLAEIERYITKKGKYEEFKAKFFELQGSKWVDERDAYSFYKDEIVEALSIVLGKSTQAASDWFERSEKEFNLTVENFAKRVKEYLDSCSKSHRIVFLVDEIGQFIGSDTHLMLNLQTIVEDLGRICNGQVWVLVTSQEDIDAILGDIKASRANDFSKIQGRFNTRISLSSSNTDEVIQTRLLEKTEAAESELDDLFKEKGDILKSQLSFSHDSTTLKNFSNAKVFKANYPFTPFHFQLVQNIFESIRKAGATGLHLARGERSMLDAFQSAAISLSSRDTGALVPLYEFFPCIENFLDTAVMLSINNAKDNPSLEMPFDLCLLQTLFLIRYVELIKPNVDNMVTLCIDQVDADRISLKQKIEASLERLEKQNLINRNGDLYFFLTNDEREVSREIKNVAIPSAAESQFLGEIIFDDILKGKTKHRYIPYKNDYPFNRICDDRVWGKELKDELGLEIISPLHDEYNLFIPAKCNLYSANKVGHVIAKLPDDKDLIAEIRIYLQTDKYINDKSDASASTNLKQILRDRADENRSRKDRLTDMVDTMLTQADYYALGKGLEIKGQTTSKALDEAFDHLIQNVFSKYSYLTIQFDEPLKEIKQILQSDDITQQQLVMDFEKAEPSDIKEIRTFIDLKTASNQAIILSDLVRHFAKRPYGWGDLQVVILIAKLFMSGNISLVLDGTKIKPKDAIAPLTKTPQWKNVKIVKRTNLSKADTQKAQVIGKELFGSIAPDGQDQLARFLRDGLNNWVQTLEKFKPLADTGNYPGKREIDDCITTANTLLKIYDSYELVKGFNAKKEDLKDTSDDLYELKDFYTNQKSTWETLRNAMGRFQPNQSALEKDMDADKAMQRMSHILSAPKPYGMLKDVNDLVSKVETVNNALIDNKRESASQEVEKKIGQISTLLKQHNADPDFSNQSLYPLQEIKKKILTEYSIPQIITYSVNDAQELFEEALESIDDAFEPQKDPDQKPKPIKTIKPADLKQKAYIETVEDVDAFVNKVKDTLLEAVNNNIRIRIE</sequence>
<dbReference type="NCBIfam" id="NF033441">
    <property type="entry name" value="BREX_BrxC"/>
    <property type="match status" value="1"/>
</dbReference>
<gene>
    <name evidence="4" type="primary">brxC</name>
    <name evidence="4" type="ORF">H8D96_02585</name>
</gene>
<dbReference type="AlphaFoldDB" id="A0A8J6NQR1"/>
<feature type="domain" description="Probable ATP-binding protein BrxC alpha-helical" evidence="2">
    <location>
        <begin position="886"/>
        <end position="1004"/>
    </location>
</feature>
<dbReference type="InterPro" id="IPR058036">
    <property type="entry name" value="BREX_BrxC_4th"/>
</dbReference>
<feature type="domain" description="Probable ATP-binding protein BrxC winged helix-turn-helix" evidence="1">
    <location>
        <begin position="753"/>
        <end position="877"/>
    </location>
</feature>
<comment type="caution">
    <text evidence="4">The sequence shown here is derived from an EMBL/GenBank/DDBJ whole genome shotgun (WGS) entry which is preliminary data.</text>
</comment>
<organism evidence="4 5">
    <name type="scientific">Candidatus Desulfatibia vada</name>
    <dbReference type="NCBI Taxonomy" id="2841696"/>
    <lineage>
        <taxon>Bacteria</taxon>
        <taxon>Pseudomonadati</taxon>
        <taxon>Thermodesulfobacteriota</taxon>
        <taxon>Desulfobacteria</taxon>
        <taxon>Desulfobacterales</taxon>
        <taxon>Desulfobacterales incertae sedis</taxon>
        <taxon>Candidatus Desulfatibia</taxon>
    </lineage>
</organism>
<dbReference type="EMBL" id="JACNIG010000083">
    <property type="protein sequence ID" value="MBC8430784.1"/>
    <property type="molecule type" value="Genomic_DNA"/>
</dbReference>
<dbReference type="InterPro" id="IPR058038">
    <property type="entry name" value="BREX_BrxC_wHTH"/>
</dbReference>
<dbReference type="InterPro" id="IPR047679">
    <property type="entry name" value="BREX_BrxC"/>
</dbReference>
<feature type="domain" description="Probable ATP-binding protein BrxC 4th six-stranded beta-sheet" evidence="3">
    <location>
        <begin position="570"/>
        <end position="746"/>
    </location>
</feature>
<reference evidence="4 5" key="1">
    <citation type="submission" date="2020-08" db="EMBL/GenBank/DDBJ databases">
        <title>Bridging the membrane lipid divide: bacteria of the FCB group superphylum have the potential to synthesize archaeal ether lipids.</title>
        <authorList>
            <person name="Villanueva L."/>
            <person name="Von Meijenfeldt F.A.B."/>
            <person name="Westbye A.B."/>
            <person name="Yadav S."/>
            <person name="Hopmans E.C."/>
            <person name="Dutilh B.E."/>
            <person name="Sinninghe Damste J.S."/>
        </authorList>
    </citation>
    <scope>NUCLEOTIDE SEQUENCE [LARGE SCALE GENOMIC DNA]</scope>
    <source>
        <strain evidence="4">NIOZ-UU17</strain>
    </source>
</reference>
<evidence type="ECO:0000259" key="3">
    <source>
        <dbReference type="Pfam" id="PF25796"/>
    </source>
</evidence>
<evidence type="ECO:0000313" key="5">
    <source>
        <dbReference type="Proteomes" id="UP000605201"/>
    </source>
</evidence>
<dbReference type="SUPFAM" id="SSF52540">
    <property type="entry name" value="P-loop containing nucleoside triphosphate hydrolases"/>
    <property type="match status" value="1"/>
</dbReference>
<evidence type="ECO:0000259" key="2">
    <source>
        <dbReference type="Pfam" id="PF25792"/>
    </source>
</evidence>
<dbReference type="Proteomes" id="UP000605201">
    <property type="component" value="Unassembled WGS sequence"/>
</dbReference>
<protein>
    <submittedName>
        <fullName evidence="4">BREX system P-loop protein BrxC</fullName>
    </submittedName>
</protein>
<evidence type="ECO:0000313" key="4">
    <source>
        <dbReference type="EMBL" id="MBC8430784.1"/>
    </source>
</evidence>
<name>A0A8J6NQR1_9BACT</name>
<dbReference type="Pfam" id="PF25791">
    <property type="entry name" value="WHD_BREX_BrxC"/>
    <property type="match status" value="1"/>
</dbReference>
<proteinExistence type="predicted"/>
<dbReference type="InterPro" id="IPR058037">
    <property type="entry name" value="BREX_BrxC_helical"/>
</dbReference>
<accession>A0A8J6NQR1</accession>
<evidence type="ECO:0000259" key="1">
    <source>
        <dbReference type="Pfam" id="PF25791"/>
    </source>
</evidence>
<dbReference type="Pfam" id="PF25796">
    <property type="entry name" value="BREX_BrxC_4th"/>
    <property type="match status" value="1"/>
</dbReference>
<dbReference type="InterPro" id="IPR027417">
    <property type="entry name" value="P-loop_NTPase"/>
</dbReference>